<gene>
    <name evidence="3" type="ORF">H8R92_03415</name>
</gene>
<feature type="compositionally biased region" description="Basic and acidic residues" evidence="1">
    <location>
        <begin position="100"/>
        <end position="120"/>
    </location>
</feature>
<sequence length="173" mass="20988">MEFELMIPFGVVIIIFATIICRKYIFKKSDEDIITCDEGEDNFKINKNYSEDIARINIVDYKENNSEDTMEDLVRERDYDDYSRSMEESIIKTSARYYEEKKEKEEEERKLKEKEHEKEVLQQSEKGNMRLVDEVRRRSLNEVIAEAELKAKRRKKMDEIKKTRKMTEHHMER</sequence>
<dbReference type="AlphaFoldDB" id="A0A8I0DMV4"/>
<keyword evidence="4" id="KW-1185">Reference proteome</keyword>
<dbReference type="RefSeq" id="WP_186834753.1">
    <property type="nucleotide sequence ID" value="NZ_JACOOQ010000004.1"/>
</dbReference>
<keyword evidence="2" id="KW-0812">Transmembrane</keyword>
<evidence type="ECO:0000256" key="2">
    <source>
        <dbReference type="SAM" id="Phobius"/>
    </source>
</evidence>
<evidence type="ECO:0000256" key="1">
    <source>
        <dbReference type="SAM" id="MobiDB-lite"/>
    </source>
</evidence>
<dbReference type="EMBL" id="JACOOQ010000004">
    <property type="protein sequence ID" value="MBC5639490.1"/>
    <property type="molecule type" value="Genomic_DNA"/>
</dbReference>
<feature type="region of interest" description="Disordered" evidence="1">
    <location>
        <begin position="100"/>
        <end position="125"/>
    </location>
</feature>
<comment type="caution">
    <text evidence="3">The sequence shown here is derived from an EMBL/GenBank/DDBJ whole genome shotgun (WGS) entry which is preliminary data.</text>
</comment>
<dbReference type="Proteomes" id="UP000662088">
    <property type="component" value="Unassembled WGS sequence"/>
</dbReference>
<protein>
    <submittedName>
        <fullName evidence="3">Uncharacterized protein</fullName>
    </submittedName>
</protein>
<reference evidence="3" key="1">
    <citation type="submission" date="2020-08" db="EMBL/GenBank/DDBJ databases">
        <title>Genome public.</title>
        <authorList>
            <person name="Liu C."/>
            <person name="Sun Q."/>
        </authorList>
    </citation>
    <scope>NUCLEOTIDE SEQUENCE</scope>
    <source>
        <strain evidence="3">NSJ-42</strain>
    </source>
</reference>
<accession>A0A8I0DMV4</accession>
<feature type="transmembrane region" description="Helical" evidence="2">
    <location>
        <begin position="6"/>
        <end position="25"/>
    </location>
</feature>
<keyword evidence="2" id="KW-1133">Transmembrane helix</keyword>
<evidence type="ECO:0000313" key="4">
    <source>
        <dbReference type="Proteomes" id="UP000662088"/>
    </source>
</evidence>
<proteinExistence type="predicted"/>
<name>A0A8I0DMV4_9CLOT</name>
<keyword evidence="2" id="KW-0472">Membrane</keyword>
<organism evidence="3 4">
    <name type="scientific">Clostridium lentum</name>
    <dbReference type="NCBI Taxonomy" id="2763037"/>
    <lineage>
        <taxon>Bacteria</taxon>
        <taxon>Bacillati</taxon>
        <taxon>Bacillota</taxon>
        <taxon>Clostridia</taxon>
        <taxon>Eubacteriales</taxon>
        <taxon>Clostridiaceae</taxon>
        <taxon>Clostridium</taxon>
    </lineage>
</organism>
<evidence type="ECO:0000313" key="3">
    <source>
        <dbReference type="EMBL" id="MBC5639490.1"/>
    </source>
</evidence>